<dbReference type="PANTHER" id="PTHR43265:SF1">
    <property type="entry name" value="ESTERASE ESTD"/>
    <property type="match status" value="1"/>
</dbReference>
<organism evidence="2 3">
    <name type="scientific">Ktedonosporobacter rubrisoli</name>
    <dbReference type="NCBI Taxonomy" id="2509675"/>
    <lineage>
        <taxon>Bacteria</taxon>
        <taxon>Bacillati</taxon>
        <taxon>Chloroflexota</taxon>
        <taxon>Ktedonobacteria</taxon>
        <taxon>Ktedonobacterales</taxon>
        <taxon>Ktedonosporobacteraceae</taxon>
        <taxon>Ktedonosporobacter</taxon>
    </lineage>
</organism>
<dbReference type="AlphaFoldDB" id="A0A4P6JQU8"/>
<evidence type="ECO:0000259" key="1">
    <source>
        <dbReference type="Pfam" id="PF00326"/>
    </source>
</evidence>
<sequence>MSEVQFRAGKNLLRGHFHYPATSVAQLPGVLIIPGFADTAVGPHNMHCALARALTEAGLAVLRFDYHGQGESEGDFRDFTAQSGLGDARAALEVLRMQAGVDAKRLGAIGFSLGAALACSLAAEVASVQVLTLLAPVAYPQSVFRTFFSPQHLEQAELYGWMDWHGWAVGGEYLPSLSTLEPLKALKCAQAATLVMQGTEDIEVLPENGEAYAAHGASIHWLKGGDHQFSSVYLQEEIIQKTVSWFQAHWKLPK</sequence>
<dbReference type="InterPro" id="IPR001375">
    <property type="entry name" value="Peptidase_S9_cat"/>
</dbReference>
<evidence type="ECO:0000313" key="3">
    <source>
        <dbReference type="Proteomes" id="UP000290365"/>
    </source>
</evidence>
<feature type="domain" description="Peptidase S9 prolyl oligopeptidase catalytic" evidence="1">
    <location>
        <begin position="53"/>
        <end position="249"/>
    </location>
</feature>
<dbReference type="InterPro" id="IPR029058">
    <property type="entry name" value="AB_hydrolase_fold"/>
</dbReference>
<dbReference type="PANTHER" id="PTHR43265">
    <property type="entry name" value="ESTERASE ESTD"/>
    <property type="match status" value="1"/>
</dbReference>
<proteinExistence type="predicted"/>
<dbReference type="Proteomes" id="UP000290365">
    <property type="component" value="Chromosome"/>
</dbReference>
<dbReference type="InterPro" id="IPR053145">
    <property type="entry name" value="AB_hydrolase_Est10"/>
</dbReference>
<dbReference type="RefSeq" id="WP_129888209.1">
    <property type="nucleotide sequence ID" value="NZ_CP035758.1"/>
</dbReference>
<dbReference type="Gene3D" id="3.40.50.1820">
    <property type="entry name" value="alpha/beta hydrolase"/>
    <property type="match status" value="1"/>
</dbReference>
<reference evidence="2 3" key="1">
    <citation type="submission" date="2019-01" db="EMBL/GenBank/DDBJ databases">
        <title>Ktedonosporobacter rubrisoli SCAWS-G2.</title>
        <authorList>
            <person name="Huang Y."/>
            <person name="Yan B."/>
        </authorList>
    </citation>
    <scope>NUCLEOTIDE SEQUENCE [LARGE SCALE GENOMIC DNA]</scope>
    <source>
        <strain evidence="2 3">SCAWS-G2</strain>
    </source>
</reference>
<keyword evidence="3" id="KW-1185">Reference proteome</keyword>
<accession>A0A4P6JQU8</accession>
<keyword evidence="2" id="KW-0378">Hydrolase</keyword>
<name>A0A4P6JQU8_KTERU</name>
<dbReference type="GO" id="GO:0052689">
    <property type="term" value="F:carboxylic ester hydrolase activity"/>
    <property type="evidence" value="ECO:0007669"/>
    <property type="project" value="TreeGrafter"/>
</dbReference>
<dbReference type="Pfam" id="PF00326">
    <property type="entry name" value="Peptidase_S9"/>
    <property type="match status" value="1"/>
</dbReference>
<gene>
    <name evidence="2" type="ORF">EPA93_14505</name>
</gene>
<dbReference type="SUPFAM" id="SSF53474">
    <property type="entry name" value="alpha/beta-Hydrolases"/>
    <property type="match status" value="1"/>
</dbReference>
<dbReference type="OrthoDB" id="9780269at2"/>
<protein>
    <submittedName>
        <fullName evidence="2">Alpha/beta fold hydrolase</fullName>
    </submittedName>
</protein>
<evidence type="ECO:0000313" key="2">
    <source>
        <dbReference type="EMBL" id="QBD77146.1"/>
    </source>
</evidence>
<dbReference type="GO" id="GO:0006508">
    <property type="term" value="P:proteolysis"/>
    <property type="evidence" value="ECO:0007669"/>
    <property type="project" value="InterPro"/>
</dbReference>
<dbReference type="KEGG" id="kbs:EPA93_14505"/>
<dbReference type="EMBL" id="CP035758">
    <property type="protein sequence ID" value="QBD77146.1"/>
    <property type="molecule type" value="Genomic_DNA"/>
</dbReference>
<dbReference type="GO" id="GO:0008236">
    <property type="term" value="F:serine-type peptidase activity"/>
    <property type="evidence" value="ECO:0007669"/>
    <property type="project" value="InterPro"/>
</dbReference>